<evidence type="ECO:0000259" key="2">
    <source>
        <dbReference type="Pfam" id="PF08400"/>
    </source>
</evidence>
<feature type="region of interest" description="Disordered" evidence="1">
    <location>
        <begin position="231"/>
        <end position="263"/>
    </location>
</feature>
<reference evidence="3" key="1">
    <citation type="submission" date="2018-07" db="EMBL/GenBank/DDBJ databases">
        <authorList>
            <consortium name="PulseNet: The National Subtyping Network for Foodborne Disease Surveillance"/>
            <person name="Tarr C.L."/>
            <person name="Trees E."/>
            <person name="Katz L.S."/>
            <person name="Carleton-Romer H.A."/>
            <person name="Stroika S."/>
            <person name="Kucerova Z."/>
            <person name="Roache K.F."/>
            <person name="Sabol A.L."/>
            <person name="Besser J."/>
            <person name="Gerner-Smidt P."/>
        </authorList>
    </citation>
    <scope>NUCLEOTIDE SEQUENCE</scope>
    <source>
        <strain evidence="3">2015K-0757</strain>
    </source>
</reference>
<sequence length="414" mass="42637">MATHPFNAIEGICPATFIKPCCIFVAGFFNGVLMPVISGTLKDGAGQPIASCTIQLRALNTTCAVIRTSTARVGVNTGAYRIEAQPGRYEVVLAVDDYPPQKVGIIDVYADSLDGTLNDYLTVVSGDYLIPDTMKQFEQLTQRAEASARLAETSAQGLEQLRTDAQAARDAAVQAGKEATNQAQLAGESAFSASRSATDSGTSARQSAADAVTSEDSSKASALSAQAAAASEKKAATSEQNAGASERNAKSSEDAAAHAASVATEQAEIATNAAKTAAKDAVATAVPEAARQIKTEIADDVNRAEAAASSAEGYSVEVKQALEDAKVMVTLPGFGEPGSYVLGFVWSAQADADFLTTGTTDGNAISVIGGGGGPGGIEWAADYDHRPLTGRWRAMSESFGFGTGGAAFLLQRIK</sequence>
<dbReference type="Pfam" id="PF08400">
    <property type="entry name" value="phage_tail_N"/>
    <property type="match status" value="1"/>
</dbReference>
<organism evidence="3">
    <name type="scientific">Salmonella enterica</name>
    <name type="common">Salmonella choleraesuis</name>
    <dbReference type="NCBI Taxonomy" id="28901"/>
    <lineage>
        <taxon>Bacteria</taxon>
        <taxon>Pseudomonadati</taxon>
        <taxon>Pseudomonadota</taxon>
        <taxon>Gammaproteobacteria</taxon>
        <taxon>Enterobacterales</taxon>
        <taxon>Enterobacteriaceae</taxon>
        <taxon>Salmonella</taxon>
    </lineage>
</organism>
<feature type="compositionally biased region" description="Polar residues" evidence="1">
    <location>
        <begin position="191"/>
        <end position="206"/>
    </location>
</feature>
<dbReference type="EMBL" id="AAGMUQ010000011">
    <property type="protein sequence ID" value="EBP8538928.1"/>
    <property type="molecule type" value="Genomic_DNA"/>
</dbReference>
<evidence type="ECO:0000313" key="3">
    <source>
        <dbReference type="EMBL" id="EBP8538928.1"/>
    </source>
</evidence>
<feature type="region of interest" description="Disordered" evidence="1">
    <location>
        <begin position="172"/>
        <end position="218"/>
    </location>
</feature>
<name>A0A5U4CCD5_SALER</name>
<protein>
    <recommendedName>
        <fullName evidence="2">Lambda-like tail fibre protein N-terminal domain-containing protein</fullName>
    </recommendedName>
</protein>
<evidence type="ECO:0000256" key="1">
    <source>
        <dbReference type="SAM" id="MobiDB-lite"/>
    </source>
</evidence>
<proteinExistence type="predicted"/>
<comment type="caution">
    <text evidence="3">The sequence shown here is derived from an EMBL/GenBank/DDBJ whole genome shotgun (WGS) entry which is preliminary data.</text>
</comment>
<dbReference type="InterPro" id="IPR013609">
    <property type="entry name" value="Stf-like_N"/>
</dbReference>
<dbReference type="SUPFAM" id="SSF49464">
    <property type="entry name" value="Carboxypeptidase regulatory domain-like"/>
    <property type="match status" value="1"/>
</dbReference>
<feature type="domain" description="Lambda-like tail fibre protein N-terminal" evidence="2">
    <location>
        <begin position="36"/>
        <end position="160"/>
    </location>
</feature>
<gene>
    <name evidence="3" type="ORF">AMM99_20455</name>
</gene>
<accession>A0A5U4CCD5</accession>
<feature type="compositionally biased region" description="Basic and acidic residues" evidence="1">
    <location>
        <begin position="247"/>
        <end position="256"/>
    </location>
</feature>
<dbReference type="Gene3D" id="2.60.40.1120">
    <property type="entry name" value="Carboxypeptidase-like, regulatory domain"/>
    <property type="match status" value="1"/>
</dbReference>
<dbReference type="AlphaFoldDB" id="A0A5U4CCD5"/>
<dbReference type="InterPro" id="IPR008969">
    <property type="entry name" value="CarboxyPept-like_regulatory"/>
</dbReference>